<gene>
    <name evidence="6" type="ORF">RF11_14871</name>
</gene>
<dbReference type="GO" id="GO:0005739">
    <property type="term" value="C:mitochondrion"/>
    <property type="evidence" value="ECO:0007669"/>
    <property type="project" value="TreeGrafter"/>
</dbReference>
<organism evidence="6 7">
    <name type="scientific">Thelohanellus kitauei</name>
    <name type="common">Myxosporean</name>
    <dbReference type="NCBI Taxonomy" id="669202"/>
    <lineage>
        <taxon>Eukaryota</taxon>
        <taxon>Metazoa</taxon>
        <taxon>Cnidaria</taxon>
        <taxon>Myxozoa</taxon>
        <taxon>Myxosporea</taxon>
        <taxon>Bivalvulida</taxon>
        <taxon>Platysporina</taxon>
        <taxon>Myxobolidae</taxon>
        <taxon>Thelohanellus</taxon>
    </lineage>
</organism>
<evidence type="ECO:0000313" key="6">
    <source>
        <dbReference type="EMBL" id="KII73002.1"/>
    </source>
</evidence>
<evidence type="ECO:0000259" key="5">
    <source>
        <dbReference type="Pfam" id="PF08240"/>
    </source>
</evidence>
<dbReference type="OrthoDB" id="7482721at2759"/>
<dbReference type="Gene3D" id="3.90.180.10">
    <property type="entry name" value="Medium-chain alcohol dehydrogenases, catalytic domain"/>
    <property type="match status" value="1"/>
</dbReference>
<dbReference type="Pfam" id="PF08240">
    <property type="entry name" value="ADH_N"/>
    <property type="match status" value="1"/>
</dbReference>
<dbReference type="GO" id="GO:0016491">
    <property type="term" value="F:oxidoreductase activity"/>
    <property type="evidence" value="ECO:0007669"/>
    <property type="project" value="UniProtKB-KW"/>
</dbReference>
<dbReference type="EMBL" id="JWZT01001043">
    <property type="protein sequence ID" value="KII73002.1"/>
    <property type="molecule type" value="Genomic_DNA"/>
</dbReference>
<dbReference type="Proteomes" id="UP000031668">
    <property type="component" value="Unassembled WGS sequence"/>
</dbReference>
<keyword evidence="1" id="KW-0521">NADP</keyword>
<evidence type="ECO:0000256" key="3">
    <source>
        <dbReference type="ARBA" id="ARBA00041058"/>
    </source>
</evidence>
<dbReference type="AlphaFoldDB" id="A0A0C2NG68"/>
<protein>
    <recommendedName>
        <fullName evidence="3">Enoyl-[acyl-carrier-protein] reductase, mitochondrial</fullName>
    </recommendedName>
    <alternativeName>
        <fullName evidence="4">2-enoyl thioester reductase</fullName>
    </alternativeName>
</protein>
<comment type="caution">
    <text evidence="6">The sequence shown here is derived from an EMBL/GenBank/DDBJ whole genome shotgun (WGS) entry which is preliminary data.</text>
</comment>
<sequence length="117" mass="13008">MDVPNFKFDEPVPDSAKRLIARKKGHPKSNISLLEYPIPSVCDLDKHEVLIELICAPINYADLLNMRGYYGTEIPQFPLSLGFEGLFRVLGHGKGVVSLDRGDLVMVNSYTVGKQCS</sequence>
<dbReference type="InterPro" id="IPR013154">
    <property type="entry name" value="ADH-like_N"/>
</dbReference>
<keyword evidence="7" id="KW-1185">Reference proteome</keyword>
<dbReference type="InterPro" id="IPR051034">
    <property type="entry name" value="Mito_Enoyl-ACP_Reductase"/>
</dbReference>
<evidence type="ECO:0000256" key="2">
    <source>
        <dbReference type="ARBA" id="ARBA00023002"/>
    </source>
</evidence>
<dbReference type="InterPro" id="IPR011032">
    <property type="entry name" value="GroES-like_sf"/>
</dbReference>
<reference evidence="6 7" key="1">
    <citation type="journal article" date="2014" name="Genome Biol. Evol.">
        <title>The genome of the myxosporean Thelohanellus kitauei shows adaptations to nutrient acquisition within its fish host.</title>
        <authorList>
            <person name="Yang Y."/>
            <person name="Xiong J."/>
            <person name="Zhou Z."/>
            <person name="Huo F."/>
            <person name="Miao W."/>
            <person name="Ran C."/>
            <person name="Liu Y."/>
            <person name="Zhang J."/>
            <person name="Feng J."/>
            <person name="Wang M."/>
            <person name="Wang M."/>
            <person name="Wang L."/>
            <person name="Yao B."/>
        </authorList>
    </citation>
    <scope>NUCLEOTIDE SEQUENCE [LARGE SCALE GENOMIC DNA]</scope>
    <source>
        <strain evidence="6">Wuqing</strain>
    </source>
</reference>
<dbReference type="PANTHER" id="PTHR43981">
    <property type="entry name" value="ENOYL-[ACYL-CARRIER-PROTEIN] REDUCTASE, MITOCHONDRIAL"/>
    <property type="match status" value="1"/>
</dbReference>
<evidence type="ECO:0000256" key="4">
    <source>
        <dbReference type="ARBA" id="ARBA00042123"/>
    </source>
</evidence>
<proteinExistence type="predicted"/>
<evidence type="ECO:0000313" key="7">
    <source>
        <dbReference type="Proteomes" id="UP000031668"/>
    </source>
</evidence>
<evidence type="ECO:0000256" key="1">
    <source>
        <dbReference type="ARBA" id="ARBA00022857"/>
    </source>
</evidence>
<accession>A0A0C2NG68</accession>
<name>A0A0C2NG68_THEKT</name>
<keyword evidence="2" id="KW-0560">Oxidoreductase</keyword>
<dbReference type="PANTHER" id="PTHR43981:SF2">
    <property type="entry name" value="ENOYL-[ACYL-CARRIER-PROTEIN] REDUCTASE, MITOCHONDRIAL"/>
    <property type="match status" value="1"/>
</dbReference>
<dbReference type="GO" id="GO:0006631">
    <property type="term" value="P:fatty acid metabolic process"/>
    <property type="evidence" value="ECO:0007669"/>
    <property type="project" value="TreeGrafter"/>
</dbReference>
<feature type="domain" description="Alcohol dehydrogenase-like N-terminal" evidence="5">
    <location>
        <begin position="46"/>
        <end position="116"/>
    </location>
</feature>
<dbReference type="SUPFAM" id="SSF50129">
    <property type="entry name" value="GroES-like"/>
    <property type="match status" value="1"/>
</dbReference>